<dbReference type="InterPro" id="IPR002687">
    <property type="entry name" value="Nop_dom"/>
</dbReference>
<name>M1KMD8_ENCCN</name>
<dbReference type="PROSITE" id="PS51358">
    <property type="entry name" value="NOP"/>
    <property type="match status" value="1"/>
</dbReference>
<dbReference type="VEuPathDB" id="MicrosporidiaDB:AEWQ_100090"/>
<reference evidence="3" key="1">
    <citation type="journal article" date="2013" name="Eukaryot. Cell">
        <title>Extremely Reduced Levels of Heterozygosity in the Vertebrate Pathogen Encephalitozoon cuniculi.</title>
        <authorList>
            <person name="Selman M."/>
            <person name="Sak B."/>
            <person name="Kvac M."/>
            <person name="Farinelli L."/>
            <person name="Weiss L.M."/>
            <person name="Corradi N."/>
        </authorList>
    </citation>
    <scope>NUCLEOTIDE SEQUENCE</scope>
</reference>
<dbReference type="InterPro" id="IPR042239">
    <property type="entry name" value="Nop_C"/>
</dbReference>
<dbReference type="Pfam" id="PF01798">
    <property type="entry name" value="Nop"/>
    <property type="match status" value="1"/>
</dbReference>
<proteinExistence type="predicted"/>
<dbReference type="InterPro" id="IPR036070">
    <property type="entry name" value="Nop_dom_sf"/>
</dbReference>
<sequence>MDNALQMYKKKIKELHEVKTQIKNMLFLDYDLECLDDYASVCCILASLNKEKTEELQEYAYGMEIEMVITIGRSLDADKKKSLVSSIEKIEVIDAEIDQCKNGLRTRLRYLHNLMGDDLFFKFIVEMGCLFSLVRATPSEVMKYGIKTYGSPLLSQHPLVAKASPKNQGKLLRKLCCKTTIAARLDFCESNFEIDFYKQMEKIFSSFEDSMVQESSILKTPLARKATRRGGIRARQKRRGSPSPKKRKFLKLGIGEIDES</sequence>
<evidence type="ECO:0000256" key="1">
    <source>
        <dbReference type="SAM" id="MobiDB-lite"/>
    </source>
</evidence>
<feature type="domain" description="Nop" evidence="2">
    <location>
        <begin position="107"/>
        <end position="209"/>
    </location>
</feature>
<gene>
    <name evidence="3" type="ORF">ECU10_0200</name>
</gene>
<dbReference type="VEuPathDB" id="MicrosporidiaDB:M970_100090"/>
<evidence type="ECO:0000259" key="2">
    <source>
        <dbReference type="PROSITE" id="PS51358"/>
    </source>
</evidence>
<organism evidence="3">
    <name type="scientific">Encephalitozoon cuniculi</name>
    <name type="common">Microsporidian parasite</name>
    <dbReference type="NCBI Taxonomy" id="6035"/>
    <lineage>
        <taxon>Eukaryota</taxon>
        <taxon>Fungi</taxon>
        <taxon>Fungi incertae sedis</taxon>
        <taxon>Microsporidia</taxon>
        <taxon>Unikaryonidae</taxon>
        <taxon>Encephalitozoon</taxon>
    </lineage>
</organism>
<feature type="region of interest" description="Disordered" evidence="1">
    <location>
        <begin position="224"/>
        <end position="246"/>
    </location>
</feature>
<accession>M1KMD8</accession>
<dbReference type="Gene3D" id="1.10.246.90">
    <property type="entry name" value="Nop domain"/>
    <property type="match status" value="1"/>
</dbReference>
<dbReference type="VEuPathDB" id="MicrosporidiaDB:AEWD_100090"/>
<dbReference type="VEuPathDB" id="MicrosporidiaDB:ECU10_0200"/>
<evidence type="ECO:0000313" key="3">
    <source>
        <dbReference type="EMBL" id="AGE96486.1"/>
    </source>
</evidence>
<dbReference type="SUPFAM" id="SSF89124">
    <property type="entry name" value="Nop domain"/>
    <property type="match status" value="1"/>
</dbReference>
<dbReference type="VEuPathDB" id="MicrosporidiaDB:AEWR_100090"/>
<dbReference type="EMBL" id="KC513620">
    <property type="protein sequence ID" value="AGE96486.1"/>
    <property type="molecule type" value="Genomic_DNA"/>
</dbReference>
<dbReference type="AlphaFoldDB" id="M1KMD8"/>
<protein>
    <recommendedName>
        <fullName evidence="2">Nop domain-containing protein</fullName>
    </recommendedName>
</protein>
<feature type="compositionally biased region" description="Basic residues" evidence="1">
    <location>
        <begin position="225"/>
        <end position="246"/>
    </location>
</feature>